<feature type="compositionally biased region" description="Acidic residues" evidence="1">
    <location>
        <begin position="348"/>
        <end position="357"/>
    </location>
</feature>
<protein>
    <submittedName>
        <fullName evidence="2">Uncharacterized protein</fullName>
    </submittedName>
</protein>
<evidence type="ECO:0000256" key="1">
    <source>
        <dbReference type="SAM" id="MobiDB-lite"/>
    </source>
</evidence>
<feature type="compositionally biased region" description="Acidic residues" evidence="1">
    <location>
        <begin position="1"/>
        <end position="29"/>
    </location>
</feature>
<dbReference type="RefSeq" id="XP_033654885.1">
    <property type="nucleotide sequence ID" value="XM_033798122.1"/>
</dbReference>
<gene>
    <name evidence="2" type="ORF">EI97DRAFT_432224</name>
</gene>
<evidence type="ECO:0000313" key="2">
    <source>
        <dbReference type="EMBL" id="KAF2277346.1"/>
    </source>
</evidence>
<dbReference type="OrthoDB" id="10037289at2759"/>
<dbReference type="GeneID" id="54551297"/>
<keyword evidence="3" id="KW-1185">Reference proteome</keyword>
<evidence type="ECO:0000313" key="3">
    <source>
        <dbReference type="Proteomes" id="UP000800097"/>
    </source>
</evidence>
<organism evidence="2 3">
    <name type="scientific">Westerdykella ornata</name>
    <dbReference type="NCBI Taxonomy" id="318751"/>
    <lineage>
        <taxon>Eukaryota</taxon>
        <taxon>Fungi</taxon>
        <taxon>Dikarya</taxon>
        <taxon>Ascomycota</taxon>
        <taxon>Pezizomycotina</taxon>
        <taxon>Dothideomycetes</taxon>
        <taxon>Pleosporomycetidae</taxon>
        <taxon>Pleosporales</taxon>
        <taxon>Sporormiaceae</taxon>
        <taxon>Westerdykella</taxon>
    </lineage>
</organism>
<name>A0A6A6JNU2_WESOR</name>
<sequence>MPSDDEDDDDDDDDEEDDDDDNEDEENDADDHNDGDHSKDADEDGNDEHSQDDDVEARKAARAARKAALKAEHAKYANKPASQFPTWPFIASKAALDLVHKYTLQAAKRDQDNFGMHIYNDFTGYGFQEVLENQLVAFNKAMRPSEPNAVDLWMHLSGLAHFLPTQDLGPWLHTDDPDRVGETVGLIGNAALTALNALERANLLRPDSPVRDIGLVLALLCDFFGDVSGMLGYVPCVPRNAMMGKEAAWPNVLVQYAKKHGIEIKGVHKIEEFVEEYDDEDEANNWQPEQAADRWGWKRKWRHMTSRYGKLGGDKYDIFKMSRRERMDASLDGMDPLDPNNPENVLDMFEEAEQERD</sequence>
<feature type="compositionally biased region" description="Acidic residues" evidence="1">
    <location>
        <begin position="41"/>
        <end position="55"/>
    </location>
</feature>
<dbReference type="AlphaFoldDB" id="A0A6A6JNU2"/>
<reference evidence="2" key="1">
    <citation type="journal article" date="2020" name="Stud. Mycol.">
        <title>101 Dothideomycetes genomes: a test case for predicting lifestyles and emergence of pathogens.</title>
        <authorList>
            <person name="Haridas S."/>
            <person name="Albert R."/>
            <person name="Binder M."/>
            <person name="Bloem J."/>
            <person name="Labutti K."/>
            <person name="Salamov A."/>
            <person name="Andreopoulos B."/>
            <person name="Baker S."/>
            <person name="Barry K."/>
            <person name="Bills G."/>
            <person name="Bluhm B."/>
            <person name="Cannon C."/>
            <person name="Castanera R."/>
            <person name="Culley D."/>
            <person name="Daum C."/>
            <person name="Ezra D."/>
            <person name="Gonzalez J."/>
            <person name="Henrissat B."/>
            <person name="Kuo A."/>
            <person name="Liang C."/>
            <person name="Lipzen A."/>
            <person name="Lutzoni F."/>
            <person name="Magnuson J."/>
            <person name="Mondo S."/>
            <person name="Nolan M."/>
            <person name="Ohm R."/>
            <person name="Pangilinan J."/>
            <person name="Park H.-J."/>
            <person name="Ramirez L."/>
            <person name="Alfaro M."/>
            <person name="Sun H."/>
            <person name="Tritt A."/>
            <person name="Yoshinaga Y."/>
            <person name="Zwiers L.-H."/>
            <person name="Turgeon B."/>
            <person name="Goodwin S."/>
            <person name="Spatafora J."/>
            <person name="Crous P."/>
            <person name="Grigoriev I."/>
        </authorList>
    </citation>
    <scope>NUCLEOTIDE SEQUENCE</scope>
    <source>
        <strain evidence="2">CBS 379.55</strain>
    </source>
</reference>
<feature type="compositionally biased region" description="Basic and acidic residues" evidence="1">
    <location>
        <begin position="30"/>
        <end position="40"/>
    </location>
</feature>
<dbReference type="Proteomes" id="UP000800097">
    <property type="component" value="Unassembled WGS sequence"/>
</dbReference>
<feature type="region of interest" description="Disordered" evidence="1">
    <location>
        <begin position="329"/>
        <end position="357"/>
    </location>
</feature>
<dbReference type="EMBL" id="ML986490">
    <property type="protein sequence ID" value="KAF2277346.1"/>
    <property type="molecule type" value="Genomic_DNA"/>
</dbReference>
<feature type="region of interest" description="Disordered" evidence="1">
    <location>
        <begin position="1"/>
        <end position="66"/>
    </location>
</feature>
<accession>A0A6A6JNU2</accession>
<proteinExistence type="predicted"/>